<organism evidence="3 4">
    <name type="scientific">Escherichia coli</name>
    <dbReference type="NCBI Taxonomy" id="562"/>
    <lineage>
        <taxon>Bacteria</taxon>
        <taxon>Pseudomonadati</taxon>
        <taxon>Pseudomonadota</taxon>
        <taxon>Gammaproteobacteria</taxon>
        <taxon>Enterobacterales</taxon>
        <taxon>Enterobacteriaceae</taxon>
        <taxon>Escherichia</taxon>
    </lineage>
</organism>
<gene>
    <name evidence="3" type="ORF">DL968_24505</name>
</gene>
<dbReference type="Pfam" id="PF00078">
    <property type="entry name" value="RVT_1"/>
    <property type="match status" value="1"/>
</dbReference>
<dbReference type="Proteomes" id="UP000854059">
    <property type="component" value="Unassembled WGS sequence"/>
</dbReference>
<dbReference type="EMBL" id="AAVTXU010000172">
    <property type="protein sequence ID" value="EGE1990690.1"/>
    <property type="molecule type" value="Genomic_DNA"/>
</dbReference>
<evidence type="ECO:0000259" key="2">
    <source>
        <dbReference type="PROSITE" id="PS50878"/>
    </source>
</evidence>
<feature type="domain" description="Reverse transcriptase" evidence="2">
    <location>
        <begin position="93"/>
        <end position="339"/>
    </location>
</feature>
<dbReference type="AlphaFoldDB" id="A0AAN3NZ64"/>
<dbReference type="SUPFAM" id="SSF56672">
    <property type="entry name" value="DNA/RNA polymerases"/>
    <property type="match status" value="1"/>
</dbReference>
<dbReference type="InterPro" id="IPR025960">
    <property type="entry name" value="RVT_N"/>
</dbReference>
<protein>
    <recommendedName>
        <fullName evidence="2">Reverse transcriptase domain-containing protein</fullName>
    </recommendedName>
</protein>
<dbReference type="PROSITE" id="PS50878">
    <property type="entry name" value="RT_POL"/>
    <property type="match status" value="1"/>
</dbReference>
<evidence type="ECO:0000256" key="1">
    <source>
        <dbReference type="ARBA" id="ARBA00034120"/>
    </source>
</evidence>
<dbReference type="PANTHER" id="PTHR34047:SF8">
    <property type="entry name" value="PROTEIN YKFC"/>
    <property type="match status" value="1"/>
</dbReference>
<sequence>MNTLIKVSAAPHLGSWHTINWKRQYRTVRRLQTRIVKATQEKQWRRVKALQRLLTRSFAAKALAVRRVTENSGRKTPGIDGKTWSTPAEKWNAINNLRRNGYKPSPLKRVYIPKSNGKLRPLGIPTMKDRAMQALYLLALEPVAETTADRNSYGFRPHRSCADAIEQVFNNLNRKTSATWVLEGDIKGCFDNISHKWLLEHIPMDKRILRSWLNAGFMEKGRLFTTDAGTPQGAPCSPVLANMCLDGLETILTNRFGRKGTAKASKSKVNYVRYADDFIVTGISREILESEVKPLITAFMQERGKRLARTVLIFTEKSDQLSRATDRVPGLPASPGYAQ</sequence>
<dbReference type="CDD" id="cd01651">
    <property type="entry name" value="RT_G2_intron"/>
    <property type="match status" value="1"/>
</dbReference>
<evidence type="ECO:0000313" key="4">
    <source>
        <dbReference type="Proteomes" id="UP000854059"/>
    </source>
</evidence>
<dbReference type="InterPro" id="IPR051083">
    <property type="entry name" value="GrpII_Intron_Splice-Mob/Def"/>
</dbReference>
<comment type="caution">
    <text evidence="3">The sequence shown here is derived from an EMBL/GenBank/DDBJ whole genome shotgun (WGS) entry which is preliminary data.</text>
</comment>
<dbReference type="InterPro" id="IPR000477">
    <property type="entry name" value="RT_dom"/>
</dbReference>
<reference evidence="3" key="1">
    <citation type="submission" date="2018-05" db="EMBL/GenBank/DDBJ databases">
        <authorList>
            <person name="Ashton P.M."/>
            <person name="Dallman T."/>
            <person name="Nair S."/>
            <person name="De Pinna E."/>
            <person name="Peters T."/>
            <person name="Grant K."/>
        </authorList>
    </citation>
    <scope>NUCLEOTIDE SEQUENCE</scope>
    <source>
        <strain evidence="3">412057</strain>
    </source>
</reference>
<name>A0AAN3NZ64_ECOLX</name>
<comment type="similarity">
    <text evidence="1">Belongs to the bacterial reverse transcriptase family.</text>
</comment>
<dbReference type="PANTHER" id="PTHR34047">
    <property type="entry name" value="NUCLEAR INTRON MATURASE 1, MITOCHONDRIAL-RELATED"/>
    <property type="match status" value="1"/>
</dbReference>
<proteinExistence type="inferred from homology"/>
<evidence type="ECO:0000313" key="3">
    <source>
        <dbReference type="EMBL" id="EGE1990690.1"/>
    </source>
</evidence>
<dbReference type="Pfam" id="PF13655">
    <property type="entry name" value="RVT_N"/>
    <property type="match status" value="1"/>
</dbReference>
<dbReference type="InterPro" id="IPR043502">
    <property type="entry name" value="DNA/RNA_pol_sf"/>
</dbReference>
<accession>A0AAN3NZ64</accession>